<name>A0ABW5B3Y3_9BACT</name>
<gene>
    <name evidence="3" type="ORF">ACFSKV_01360</name>
</gene>
<dbReference type="Proteomes" id="UP001597414">
    <property type="component" value="Unassembled WGS sequence"/>
</dbReference>
<dbReference type="InterPro" id="IPR005335">
    <property type="entry name" value="Terminase_ssu"/>
</dbReference>
<dbReference type="Pfam" id="PF03592">
    <property type="entry name" value="Terminase_2"/>
    <property type="match status" value="1"/>
</dbReference>
<dbReference type="InterPro" id="IPR038713">
    <property type="entry name" value="Terminase_Gp1_N_sf"/>
</dbReference>
<dbReference type="PANTHER" id="PTHR41328">
    <property type="entry name" value="TERMINASE SMALL SUBUNIT-RELATED"/>
    <property type="match status" value="1"/>
</dbReference>
<keyword evidence="1" id="KW-1188">Viral release from host cell</keyword>
<dbReference type="EMBL" id="JBHUIV010000003">
    <property type="protein sequence ID" value="MFD2200194.1"/>
    <property type="molecule type" value="Genomic_DNA"/>
</dbReference>
<organism evidence="3 4">
    <name type="scientific">Shivajiella indica</name>
    <dbReference type="NCBI Taxonomy" id="872115"/>
    <lineage>
        <taxon>Bacteria</taxon>
        <taxon>Pseudomonadati</taxon>
        <taxon>Bacteroidota</taxon>
        <taxon>Cytophagia</taxon>
        <taxon>Cytophagales</taxon>
        <taxon>Cyclobacteriaceae</taxon>
        <taxon>Shivajiella</taxon>
    </lineage>
</organism>
<keyword evidence="4" id="KW-1185">Reference proteome</keyword>
<evidence type="ECO:0000313" key="4">
    <source>
        <dbReference type="Proteomes" id="UP001597414"/>
    </source>
</evidence>
<reference evidence="4" key="1">
    <citation type="journal article" date="2019" name="Int. J. Syst. Evol. Microbiol.">
        <title>The Global Catalogue of Microorganisms (GCM) 10K type strain sequencing project: providing services to taxonomists for standard genome sequencing and annotation.</title>
        <authorList>
            <consortium name="The Broad Institute Genomics Platform"/>
            <consortium name="The Broad Institute Genome Sequencing Center for Infectious Disease"/>
            <person name="Wu L."/>
            <person name="Ma J."/>
        </authorList>
    </citation>
    <scope>NUCLEOTIDE SEQUENCE [LARGE SCALE GENOMIC DNA]</scope>
    <source>
        <strain evidence="4">KCTC 19812</strain>
    </source>
</reference>
<comment type="caution">
    <text evidence="3">The sequence shown here is derived from an EMBL/GenBank/DDBJ whole genome shotgun (WGS) entry which is preliminary data.</text>
</comment>
<evidence type="ECO:0000313" key="3">
    <source>
        <dbReference type="EMBL" id="MFD2200194.1"/>
    </source>
</evidence>
<dbReference type="InterPro" id="IPR052404">
    <property type="entry name" value="SPP1-like_terminase"/>
</dbReference>
<sequence length="153" mass="17471">MKHQIQADKDQIELTEKEYRFANYYLGEARFNATEAAKLAGYSENTARQQGSRMLTKVNIEKYIQSKSSEILQRNGVTQEKVLAEIVKIAFSDITEFFNDDWSLKKVSQVKPGKAATIKTLKKTDSGVSIQIHDKVKSLLLLWDLVKDESKLK</sequence>
<proteinExistence type="predicted"/>
<dbReference type="Gene3D" id="1.10.10.1400">
    <property type="entry name" value="Terminase, small subunit, N-terminal DNA-binding domain, HTH motif"/>
    <property type="match status" value="1"/>
</dbReference>
<evidence type="ECO:0000256" key="1">
    <source>
        <dbReference type="ARBA" id="ARBA00022612"/>
    </source>
</evidence>
<keyword evidence="2" id="KW-0231">Viral genome packaging</keyword>
<protein>
    <submittedName>
        <fullName evidence="3">Terminase small subunit</fullName>
    </submittedName>
</protein>
<dbReference type="PANTHER" id="PTHR41328:SF2">
    <property type="entry name" value="TERMINASE SMALL SUBUNIT"/>
    <property type="match status" value="1"/>
</dbReference>
<dbReference type="RefSeq" id="WP_380799789.1">
    <property type="nucleotide sequence ID" value="NZ_JBHUIV010000003.1"/>
</dbReference>
<evidence type="ECO:0000256" key="2">
    <source>
        <dbReference type="ARBA" id="ARBA00023219"/>
    </source>
</evidence>
<accession>A0ABW5B3Y3</accession>